<evidence type="ECO:0000313" key="1">
    <source>
        <dbReference type="EMBL" id="KAK9237049.1"/>
    </source>
</evidence>
<organism evidence="1 2">
    <name type="scientific">Lipomyces kononenkoae</name>
    <name type="common">Yeast</name>
    <dbReference type="NCBI Taxonomy" id="34357"/>
    <lineage>
        <taxon>Eukaryota</taxon>
        <taxon>Fungi</taxon>
        <taxon>Dikarya</taxon>
        <taxon>Ascomycota</taxon>
        <taxon>Saccharomycotina</taxon>
        <taxon>Lipomycetes</taxon>
        <taxon>Lipomycetales</taxon>
        <taxon>Lipomycetaceae</taxon>
        <taxon>Lipomyces</taxon>
    </lineage>
</organism>
<dbReference type="Proteomes" id="UP001433508">
    <property type="component" value="Unassembled WGS sequence"/>
</dbReference>
<name>A0ACC3SZH5_LIPKO</name>
<keyword evidence="2" id="KW-1185">Reference proteome</keyword>
<evidence type="ECO:0000313" key="2">
    <source>
        <dbReference type="Proteomes" id="UP001433508"/>
    </source>
</evidence>
<gene>
    <name evidence="1" type="ORF">V1525DRAFT_185866</name>
</gene>
<protein>
    <submittedName>
        <fullName evidence="1">OPT oligopeptide transporter protein-domain-containing protein</fullName>
    </submittedName>
</protein>
<sequence length="863" mass="98786">MSSEKISGEPVILSSEYTPSTPSYEKHPDTIFNSEEIQELRERFQYRFSDEAGTERLHAGSADVDFIFEKMCGLPFEKAFALLEQVVVTHKDDPNFPVETMDKIHRLLEGEEKYGADHDAYQFDVRAEATLINYFSPYPEVRSVTDPYDDPTAPVETFRAYLLGIIWTILATGVNQFFTTRMPSITITSAVVQVLLYPCGKAFELLPDWGFTFMGKRHTLNPGPWSLKEQMFVTIMVNVTMAGTWVTQYNVMVQKLPMYYNQNWVGYGYQFLQSFSTQLFGFGFAGVLRRWVIYPVKAIWPTILPTIALNRALLAPEKKRSINGWTISRYYFFCIVFVAMFIYFWLPDYVFNALSTFNWITWIAPNNYNLAAITGSVLGLGLNPITTFDWNVINISWVPPLAIPFYSLFQQYIGMFISFFIIIAVNWTNYKWTAYIPINTNLIVDNQGNSYNVTQVLTDDLLDLQKYDSYSPPYWSAGNLVTYGSILATYPMAIVYVVLREWKPITSAFRDFYVSLRNRGKSVYEQFGDPLSMMMSKYKEVPDWWYLCIVVLSFVLGVISIEIYPTNVAVWGFVVIILLNAVFLIPIMIIYSTTGFNLGLNVLAEMLAGYFFPGNGTANLILKCYGYNIDGQAESFVSDQKLAHYTKIPPRAVFRGQLISTIVQVIVCIGVVNWQMYHVPDLCVPDQADKFTCPSLKTIYSASVMWGVVGPKRLFGGLYPILQWCFLIGAVIAVLFWAAQKKFPRWFSNWNPILITGGMGNWAPYNLSYFTPGFYMSLFFMYYIKRRYTEWWEKYVYLLSASMTAAVAFSAIIIFFAVQYNTITLSWWGNNVVYAGVDGGNGQQTLLNIPDQGYFGLPFGQFP</sequence>
<accession>A0ACC3SZH5</accession>
<dbReference type="EMBL" id="MU971375">
    <property type="protein sequence ID" value="KAK9237049.1"/>
    <property type="molecule type" value="Genomic_DNA"/>
</dbReference>
<comment type="caution">
    <text evidence="1">The sequence shown here is derived from an EMBL/GenBank/DDBJ whole genome shotgun (WGS) entry which is preliminary data.</text>
</comment>
<reference evidence="2" key="1">
    <citation type="journal article" date="2024" name="Front. Bioeng. Biotechnol.">
        <title>Genome-scale model development and genomic sequencing of the oleaginous clade Lipomyces.</title>
        <authorList>
            <person name="Czajka J.J."/>
            <person name="Han Y."/>
            <person name="Kim J."/>
            <person name="Mondo S.J."/>
            <person name="Hofstad B.A."/>
            <person name="Robles A."/>
            <person name="Haridas S."/>
            <person name="Riley R."/>
            <person name="LaButti K."/>
            <person name="Pangilinan J."/>
            <person name="Andreopoulos W."/>
            <person name="Lipzen A."/>
            <person name="Yan J."/>
            <person name="Wang M."/>
            <person name="Ng V."/>
            <person name="Grigoriev I.V."/>
            <person name="Spatafora J.W."/>
            <person name="Magnuson J.K."/>
            <person name="Baker S.E."/>
            <person name="Pomraning K.R."/>
        </authorList>
    </citation>
    <scope>NUCLEOTIDE SEQUENCE [LARGE SCALE GENOMIC DNA]</scope>
    <source>
        <strain evidence="2">CBS 7786</strain>
    </source>
</reference>
<proteinExistence type="predicted"/>